<feature type="region of interest" description="Disordered" evidence="2">
    <location>
        <begin position="303"/>
        <end position="355"/>
    </location>
</feature>
<feature type="coiled-coil region" evidence="1">
    <location>
        <begin position="148"/>
        <end position="175"/>
    </location>
</feature>
<dbReference type="RefSeq" id="XP_012336582.1">
    <property type="nucleotide sequence ID" value="XM_012481159.1"/>
</dbReference>
<protein>
    <submittedName>
        <fullName evidence="3">Uncharacterized protein</fullName>
    </submittedName>
</protein>
<dbReference type="OMA" id="MIIHEAR"/>
<name>A0A0D9QIH9_PLAFR</name>
<evidence type="ECO:0000256" key="2">
    <source>
        <dbReference type="SAM" id="MobiDB-lite"/>
    </source>
</evidence>
<keyword evidence="1" id="KW-0175">Coiled coil</keyword>
<evidence type="ECO:0000256" key="1">
    <source>
        <dbReference type="SAM" id="Coils"/>
    </source>
</evidence>
<gene>
    <name evidence="3" type="ORF">AK88_03548</name>
</gene>
<accession>A0A0D9QIH9</accession>
<dbReference type="Proteomes" id="UP000054561">
    <property type="component" value="Unassembled WGS sequence"/>
</dbReference>
<proteinExistence type="predicted"/>
<dbReference type="EMBL" id="KQ001685">
    <property type="protein sequence ID" value="KJP86839.1"/>
    <property type="molecule type" value="Genomic_DNA"/>
</dbReference>
<keyword evidence="4" id="KW-1185">Reference proteome</keyword>
<reference evidence="3 4" key="1">
    <citation type="submission" date="2014-03" db="EMBL/GenBank/DDBJ databases">
        <title>The Genome Sequence of Plasmodium fragile nilgiri.</title>
        <authorList>
            <consortium name="The Broad Institute Genomics Platform"/>
            <consortium name="The Broad Institute Genome Sequencing Center for Infectious Disease"/>
            <person name="Neafsey D."/>
            <person name="Duraisingh M."/>
            <person name="Young S.K."/>
            <person name="Zeng Q."/>
            <person name="Gargeya S."/>
            <person name="Abouelleil A."/>
            <person name="Alvarado L."/>
            <person name="Chapman S.B."/>
            <person name="Gainer-Dewar J."/>
            <person name="Goldberg J."/>
            <person name="Griggs A."/>
            <person name="Gujja S."/>
            <person name="Hansen M."/>
            <person name="Howarth C."/>
            <person name="Imamovic A."/>
            <person name="Larimer J."/>
            <person name="Pearson M."/>
            <person name="Poon T.W."/>
            <person name="Priest M."/>
            <person name="Roberts A."/>
            <person name="Saif S."/>
            <person name="Shea T."/>
            <person name="Sykes S."/>
            <person name="Wortman J."/>
            <person name="Nusbaum C."/>
            <person name="Birren B."/>
        </authorList>
    </citation>
    <scope>NUCLEOTIDE SEQUENCE [LARGE SCALE GENOMIC DNA]</scope>
    <source>
        <strain evidence="4">nilgiri</strain>
    </source>
</reference>
<evidence type="ECO:0000313" key="3">
    <source>
        <dbReference type="EMBL" id="KJP86839.1"/>
    </source>
</evidence>
<organism evidence="3 4">
    <name type="scientific">Plasmodium fragile</name>
    <dbReference type="NCBI Taxonomy" id="5857"/>
    <lineage>
        <taxon>Eukaryota</taxon>
        <taxon>Sar</taxon>
        <taxon>Alveolata</taxon>
        <taxon>Apicomplexa</taxon>
        <taxon>Aconoidasida</taxon>
        <taxon>Haemosporida</taxon>
        <taxon>Plasmodiidae</taxon>
        <taxon>Plasmodium</taxon>
        <taxon>Plasmodium (Plasmodium)</taxon>
    </lineage>
</organism>
<dbReference type="OrthoDB" id="387298at2759"/>
<dbReference type="VEuPathDB" id="PlasmoDB:AK88_03548"/>
<sequence length="390" mass="46952">MSHSTDVPLTLYTRVEIEKPLRTPNQNYYVSKPHNPHMPRVGNSHRGRFPSYYVENEHYNNGESSHRMESKIAQNPKPEVVKTEKVDHSANKLGTTNNMLSFFQAVMIIVLLMRLGRNTSERLRKKHEARKKLLKFLDNENKKIRIDDKLMAEKCKKLEEKIKKEEEKMELKWKEIRAKLKLKMKTKPSKNHFPGIGPFYDKDKRRLDRRMNAVDIKYEKYKLKKKKRWCAMKAAYHKKLRKLQRKQENRKQRKCKRMFVFERDWNFGPSSIKKYINQREDDYKNDDRYYRKLKVDQKAADKAKEEAEKKAKEEAEKKAQEEAEKKAKEEAEKKAQEEAEKKAKEEAEKKAKEKMMQEEFDAEYEYYVDDDYDGYGDHVVYYFINSDDDY</sequence>
<dbReference type="GeneID" id="24268862"/>
<evidence type="ECO:0000313" key="4">
    <source>
        <dbReference type="Proteomes" id="UP000054561"/>
    </source>
</evidence>
<dbReference type="AlphaFoldDB" id="A0A0D9QIH9"/>